<organism evidence="2 3">
    <name type="scientific">Salipiger thiooxidans</name>
    <dbReference type="NCBI Taxonomy" id="282683"/>
    <lineage>
        <taxon>Bacteria</taxon>
        <taxon>Pseudomonadati</taxon>
        <taxon>Pseudomonadota</taxon>
        <taxon>Alphaproteobacteria</taxon>
        <taxon>Rhodobacterales</taxon>
        <taxon>Roseobacteraceae</taxon>
        <taxon>Salipiger</taxon>
    </lineage>
</organism>
<feature type="chain" id="PRO_5011689538" description="Lipoprotein" evidence="1">
    <location>
        <begin position="26"/>
        <end position="191"/>
    </location>
</feature>
<dbReference type="EMBL" id="FNAV01000018">
    <property type="protein sequence ID" value="SDF35136.1"/>
    <property type="molecule type" value="Genomic_DNA"/>
</dbReference>
<feature type="signal peptide" evidence="1">
    <location>
        <begin position="1"/>
        <end position="25"/>
    </location>
</feature>
<dbReference type="AlphaFoldDB" id="A0A1G7KDC3"/>
<dbReference type="STRING" id="282683.SAMN04488105_11813"/>
<evidence type="ECO:0000256" key="1">
    <source>
        <dbReference type="SAM" id="SignalP"/>
    </source>
</evidence>
<protein>
    <recommendedName>
        <fullName evidence="4">Lipoprotein</fullName>
    </recommendedName>
</protein>
<evidence type="ECO:0008006" key="4">
    <source>
        <dbReference type="Google" id="ProtNLM"/>
    </source>
</evidence>
<dbReference type="Proteomes" id="UP000198994">
    <property type="component" value="Unassembled WGS sequence"/>
</dbReference>
<dbReference type="RefSeq" id="WP_089963009.1">
    <property type="nucleotide sequence ID" value="NZ_FNAV01000018.1"/>
</dbReference>
<evidence type="ECO:0000313" key="2">
    <source>
        <dbReference type="EMBL" id="SDF35136.1"/>
    </source>
</evidence>
<keyword evidence="3" id="KW-1185">Reference proteome</keyword>
<evidence type="ECO:0000313" key="3">
    <source>
        <dbReference type="Proteomes" id="UP000198994"/>
    </source>
</evidence>
<accession>A0A1G7KDC3</accession>
<gene>
    <name evidence="2" type="ORF">SAMN04488105_11813</name>
</gene>
<name>A0A1G7KDC3_9RHOB</name>
<dbReference type="PROSITE" id="PS51257">
    <property type="entry name" value="PROKAR_LIPOPROTEIN"/>
    <property type="match status" value="1"/>
</dbReference>
<proteinExistence type="predicted"/>
<sequence>MQRLVRTLLLLALWLVIGCTPPPPGGPAPATDAQRAELALALRAMSPAVDANEARRLADVAFDHPLLLARAYEITDSPFVHNIKVNRGEKPRGLCYHWAEDMETRLLQEEFRTLAIRRAISPVRPANPFEHSTVVATPPGAPLSVGIILDPWRFGGALYWTPVTEDTGHDWRPRNEVLREKQLRRLALAPR</sequence>
<reference evidence="3" key="1">
    <citation type="submission" date="2016-10" db="EMBL/GenBank/DDBJ databases">
        <authorList>
            <person name="Varghese N."/>
            <person name="Submissions S."/>
        </authorList>
    </citation>
    <scope>NUCLEOTIDE SEQUENCE [LARGE SCALE GENOMIC DNA]</scope>
    <source>
        <strain evidence="3">DSM 10146</strain>
    </source>
</reference>
<keyword evidence="1" id="KW-0732">Signal</keyword>
<dbReference type="OrthoDB" id="5339359at2"/>